<gene>
    <name evidence="2" type="ORF">FDY95_15605</name>
</gene>
<dbReference type="SUPFAM" id="SSF51182">
    <property type="entry name" value="RmlC-like cupins"/>
    <property type="match status" value="1"/>
</dbReference>
<dbReference type="Gene3D" id="2.60.120.10">
    <property type="entry name" value="Jelly Rolls"/>
    <property type="match status" value="1"/>
</dbReference>
<name>A0A5R8WN19_9BACT</name>
<dbReference type="InterPro" id="IPR014710">
    <property type="entry name" value="RmlC-like_jellyroll"/>
</dbReference>
<comment type="caution">
    <text evidence="2">The sequence shown here is derived from an EMBL/GenBank/DDBJ whole genome shotgun (WGS) entry which is preliminary data.</text>
</comment>
<dbReference type="Proteomes" id="UP000305517">
    <property type="component" value="Unassembled WGS sequence"/>
</dbReference>
<organism evidence="2 3">
    <name type="scientific">Hymenobacter jeollabukensis</name>
    <dbReference type="NCBI Taxonomy" id="2025313"/>
    <lineage>
        <taxon>Bacteria</taxon>
        <taxon>Pseudomonadati</taxon>
        <taxon>Bacteroidota</taxon>
        <taxon>Cytophagia</taxon>
        <taxon>Cytophagales</taxon>
        <taxon>Hymenobacteraceae</taxon>
        <taxon>Hymenobacter</taxon>
    </lineage>
</organism>
<dbReference type="OrthoDB" id="321327at2"/>
<evidence type="ECO:0000313" key="3">
    <source>
        <dbReference type="Proteomes" id="UP000305517"/>
    </source>
</evidence>
<keyword evidence="3" id="KW-1185">Reference proteome</keyword>
<dbReference type="RefSeq" id="WP_138079113.1">
    <property type="nucleotide sequence ID" value="NZ_VAJM01000008.1"/>
</dbReference>
<feature type="domain" description="Quercetin 2,3-dioxygenase C-terminal cupin" evidence="1">
    <location>
        <begin position="157"/>
        <end position="225"/>
    </location>
</feature>
<dbReference type="AlphaFoldDB" id="A0A5R8WN19"/>
<dbReference type="EMBL" id="VAJM01000008">
    <property type="protein sequence ID" value="TLM91026.1"/>
    <property type="molecule type" value="Genomic_DNA"/>
</dbReference>
<sequence length="227" mass="24471">MKQTPGKIFLGEQRGLTETAQFRRYSTLSFGPYADAHKGPVGRLRALNDELLAGGQQVSLRAETAALLLVLPITGAVRVSTPQHDPAPVDAGEALLLPLAADAEVHFQNPYPADVISFLHLWLDTATPLTAPQRFTFAPEALDNQLATIVAADARLDFTLQLGRFAGRHEAVCRLAEGARLFAFVVAGAFELEGRLLHEKDALALWGTAEVELEALSNDALVLLLTV</sequence>
<dbReference type="Pfam" id="PF17954">
    <property type="entry name" value="Pirin_C_2"/>
    <property type="match status" value="1"/>
</dbReference>
<proteinExistence type="predicted"/>
<dbReference type="InterPro" id="IPR041602">
    <property type="entry name" value="Quercetinase_C"/>
</dbReference>
<reference evidence="2 3" key="1">
    <citation type="submission" date="2019-05" db="EMBL/GenBank/DDBJ databases">
        <title>Hymenobacter edaphi sp. nov., isolated from abandoned arsenic-contaminated farmland soil.</title>
        <authorList>
            <person name="Nie L."/>
        </authorList>
    </citation>
    <scope>NUCLEOTIDE SEQUENCE [LARGE SCALE GENOMIC DNA]</scope>
    <source>
        <strain evidence="2 3">1-3-3-8</strain>
    </source>
</reference>
<dbReference type="InterPro" id="IPR011051">
    <property type="entry name" value="RmlC_Cupin_sf"/>
</dbReference>
<protein>
    <recommendedName>
        <fullName evidence="1">Quercetin 2,3-dioxygenase C-terminal cupin domain-containing protein</fullName>
    </recommendedName>
</protein>
<evidence type="ECO:0000259" key="1">
    <source>
        <dbReference type="Pfam" id="PF17954"/>
    </source>
</evidence>
<evidence type="ECO:0000313" key="2">
    <source>
        <dbReference type="EMBL" id="TLM91026.1"/>
    </source>
</evidence>
<accession>A0A5R8WN19</accession>